<dbReference type="AlphaFoldDB" id="A0A8T0QXE6"/>
<dbReference type="OrthoDB" id="10249567at2759"/>
<protein>
    <recommendedName>
        <fullName evidence="3">BTB domain-containing protein</fullName>
    </recommendedName>
</protein>
<gene>
    <name evidence="4" type="ORF">PVAP13_6NG152100</name>
</gene>
<dbReference type="CDD" id="cd00121">
    <property type="entry name" value="MATH"/>
    <property type="match status" value="1"/>
</dbReference>
<dbReference type="InterPro" id="IPR056423">
    <property type="entry name" value="BACK_BPM_SPOP"/>
</dbReference>
<dbReference type="EMBL" id="CM029048">
    <property type="protein sequence ID" value="KAG2577649.1"/>
    <property type="molecule type" value="Genomic_DNA"/>
</dbReference>
<organism evidence="4 5">
    <name type="scientific">Panicum virgatum</name>
    <name type="common">Blackwell switchgrass</name>
    <dbReference type="NCBI Taxonomy" id="38727"/>
    <lineage>
        <taxon>Eukaryota</taxon>
        <taxon>Viridiplantae</taxon>
        <taxon>Streptophyta</taxon>
        <taxon>Embryophyta</taxon>
        <taxon>Tracheophyta</taxon>
        <taxon>Spermatophyta</taxon>
        <taxon>Magnoliopsida</taxon>
        <taxon>Liliopsida</taxon>
        <taxon>Poales</taxon>
        <taxon>Poaceae</taxon>
        <taxon>PACMAD clade</taxon>
        <taxon>Panicoideae</taxon>
        <taxon>Panicodae</taxon>
        <taxon>Paniceae</taxon>
        <taxon>Panicinae</taxon>
        <taxon>Panicum</taxon>
        <taxon>Panicum sect. Hiantes</taxon>
    </lineage>
</organism>
<dbReference type="InterPro" id="IPR000210">
    <property type="entry name" value="BTB/POZ_dom"/>
</dbReference>
<reference evidence="4" key="1">
    <citation type="submission" date="2020-05" db="EMBL/GenBank/DDBJ databases">
        <title>WGS assembly of Panicum virgatum.</title>
        <authorList>
            <person name="Lovell J.T."/>
            <person name="Jenkins J."/>
            <person name="Shu S."/>
            <person name="Juenger T.E."/>
            <person name="Schmutz J."/>
        </authorList>
    </citation>
    <scope>NUCLEOTIDE SEQUENCE</scope>
    <source>
        <strain evidence="4">AP13</strain>
    </source>
</reference>
<name>A0A8T0QXE6_PANVG</name>
<dbReference type="Pfam" id="PF24570">
    <property type="entry name" value="BACK_BPM_SPOP"/>
    <property type="match status" value="1"/>
</dbReference>
<dbReference type="SUPFAM" id="SSF54695">
    <property type="entry name" value="POZ domain"/>
    <property type="match status" value="1"/>
</dbReference>
<dbReference type="Gene3D" id="1.25.40.420">
    <property type="match status" value="1"/>
</dbReference>
<dbReference type="SUPFAM" id="SSF49599">
    <property type="entry name" value="TRAF domain-like"/>
    <property type="match status" value="1"/>
</dbReference>
<evidence type="ECO:0000259" key="3">
    <source>
        <dbReference type="PROSITE" id="PS50097"/>
    </source>
</evidence>
<dbReference type="PROSITE" id="PS50097">
    <property type="entry name" value="BTB"/>
    <property type="match status" value="1"/>
</dbReference>
<comment type="pathway">
    <text evidence="1">Protein modification; protein ubiquitination.</text>
</comment>
<dbReference type="SMART" id="SM00225">
    <property type="entry name" value="BTB"/>
    <property type="match status" value="1"/>
</dbReference>
<evidence type="ECO:0000313" key="5">
    <source>
        <dbReference type="Proteomes" id="UP000823388"/>
    </source>
</evidence>
<evidence type="ECO:0000256" key="2">
    <source>
        <dbReference type="ARBA" id="ARBA00010846"/>
    </source>
</evidence>
<evidence type="ECO:0000256" key="1">
    <source>
        <dbReference type="ARBA" id="ARBA00004906"/>
    </source>
</evidence>
<dbReference type="InterPro" id="IPR002083">
    <property type="entry name" value="MATH/TRAF_dom"/>
</dbReference>
<dbReference type="Pfam" id="PF00651">
    <property type="entry name" value="BTB"/>
    <property type="match status" value="1"/>
</dbReference>
<dbReference type="Proteomes" id="UP000823388">
    <property type="component" value="Chromosome 6N"/>
</dbReference>
<feature type="domain" description="BTB" evidence="3">
    <location>
        <begin position="204"/>
        <end position="278"/>
    </location>
</feature>
<dbReference type="InterPro" id="IPR008974">
    <property type="entry name" value="TRAF-like"/>
</dbReference>
<dbReference type="GO" id="GO:0016567">
    <property type="term" value="P:protein ubiquitination"/>
    <property type="evidence" value="ECO:0007669"/>
    <property type="project" value="InterPro"/>
</dbReference>
<dbReference type="PANTHER" id="PTHR26379:SF474">
    <property type="entry name" value="OS08G0228200 PROTEIN"/>
    <property type="match status" value="1"/>
</dbReference>
<proteinExistence type="inferred from homology"/>
<accession>A0A8T0QXE6</accession>
<dbReference type="Gene3D" id="2.60.210.10">
    <property type="entry name" value="Apoptosis, Tumor Necrosis Factor Receptor Associated Protein 2, Chain A"/>
    <property type="match status" value="1"/>
</dbReference>
<dbReference type="InterPro" id="IPR045005">
    <property type="entry name" value="BPM1-6"/>
</dbReference>
<comment type="similarity">
    <text evidence="2">Belongs to the Tdpoz family.</text>
</comment>
<dbReference type="InterPro" id="IPR011333">
    <property type="entry name" value="SKP1/BTB/POZ_sf"/>
</dbReference>
<sequence>MAGNQTIKRIFEVPVFNAADSTLRIWPCFHRSPVFTAGGYEWSISYYPKSIYDRDSIDLCLQLESEGAGVTISSSLALLDPMPSQPLSTLVEESPLMELDQAITSRSTVTHWVPKSKLSALVGDQDSLIFMWAITFLTQTPMPVPHTVPELELMPLPLPLPEPEPEPKMAAMPEVPAEDVAAPSPVPATWTMTDVAPAGKVSVTDVTYSVAGGEIFHAHKVILATRSPVFEAELLGGPTSTAEASQALAAAIEVDDMRPDVFKTLLHYIYTDTLPAMKGEAGDDEEARSQMTRHLLVAADWYGLEGLKLLCEGELAKTLGEGNMAEMLAFADDQYCSTLKDACVGFMVASPERMERVVASYGYQQLCLRHPLILVDVLEKSLMFRKA</sequence>
<keyword evidence="5" id="KW-1185">Reference proteome</keyword>
<dbReference type="Gene3D" id="3.30.710.10">
    <property type="entry name" value="Potassium Channel Kv1.1, Chain A"/>
    <property type="match status" value="1"/>
</dbReference>
<evidence type="ECO:0000313" key="4">
    <source>
        <dbReference type="EMBL" id="KAG2577649.1"/>
    </source>
</evidence>
<dbReference type="PANTHER" id="PTHR26379">
    <property type="entry name" value="BTB/POZ AND MATH DOMAIN-CONTAINING PROTEIN 1"/>
    <property type="match status" value="1"/>
</dbReference>
<comment type="caution">
    <text evidence="4">The sequence shown here is derived from an EMBL/GenBank/DDBJ whole genome shotgun (WGS) entry which is preliminary data.</text>
</comment>